<keyword evidence="2" id="KW-1185">Reference proteome</keyword>
<reference evidence="2" key="1">
    <citation type="submission" date="2016-09" db="EMBL/GenBank/DDBJ databases">
        <authorList>
            <person name="Gulvik C.A."/>
        </authorList>
    </citation>
    <scope>NUCLEOTIDE SEQUENCE [LARGE SCALE GENOMIC DNA]</scope>
    <source>
        <strain evidence="2">LMG 8895</strain>
    </source>
</reference>
<name>A0A1E5H773_9ENTE</name>
<protein>
    <submittedName>
        <fullName evidence="1">Uncharacterized protein</fullName>
    </submittedName>
</protein>
<comment type="caution">
    <text evidence="1">The sequence shown here is derived from an EMBL/GenBank/DDBJ whole genome shotgun (WGS) entry which is preliminary data.</text>
</comment>
<proteinExistence type="predicted"/>
<dbReference type="OrthoDB" id="2185058at2"/>
<dbReference type="AlphaFoldDB" id="A0A1E5H773"/>
<dbReference type="RefSeq" id="WP_069662082.1">
    <property type="nucleotide sequence ID" value="NZ_JBHUJJ010000001.1"/>
</dbReference>
<evidence type="ECO:0000313" key="1">
    <source>
        <dbReference type="EMBL" id="OEG20774.1"/>
    </source>
</evidence>
<organism evidence="1 2">
    <name type="scientific">Enterococcus termitis</name>
    <dbReference type="NCBI Taxonomy" id="332950"/>
    <lineage>
        <taxon>Bacteria</taxon>
        <taxon>Bacillati</taxon>
        <taxon>Bacillota</taxon>
        <taxon>Bacilli</taxon>
        <taxon>Lactobacillales</taxon>
        <taxon>Enterococcaceae</taxon>
        <taxon>Enterococcus</taxon>
    </lineage>
</organism>
<sequence>MDFQQIKAQLTEKTPQSFLTAVLRNEQDEDSLFVFSEQIEAQFEQNLAFLASAETISPADVDVWKQQDFRVVAQTIDGDYIAGTLDQTFIIPTSLYKSDIEIHPLFLSDFFVDYANHSLESALLPKNN</sequence>
<dbReference type="EMBL" id="MIJY01000001">
    <property type="protein sequence ID" value="OEG20774.1"/>
    <property type="molecule type" value="Genomic_DNA"/>
</dbReference>
<evidence type="ECO:0000313" key="2">
    <source>
        <dbReference type="Proteomes" id="UP000095094"/>
    </source>
</evidence>
<accession>A0A1E5H773</accession>
<gene>
    <name evidence="1" type="ORF">BCR25_02890</name>
</gene>
<dbReference type="Proteomes" id="UP000095094">
    <property type="component" value="Unassembled WGS sequence"/>
</dbReference>